<dbReference type="Gene3D" id="1.20.5.1930">
    <property type="match status" value="1"/>
</dbReference>
<dbReference type="Pfam" id="PF07730">
    <property type="entry name" value="HisKA_3"/>
    <property type="match status" value="1"/>
</dbReference>
<evidence type="ECO:0000256" key="2">
    <source>
        <dbReference type="ARBA" id="ARBA00022777"/>
    </source>
</evidence>
<evidence type="ECO:0000259" key="6">
    <source>
        <dbReference type="Pfam" id="PF07730"/>
    </source>
</evidence>
<dbReference type="Pfam" id="PF02518">
    <property type="entry name" value="HATPase_c"/>
    <property type="match status" value="1"/>
</dbReference>
<feature type="transmembrane region" description="Helical" evidence="4">
    <location>
        <begin position="48"/>
        <end position="71"/>
    </location>
</feature>
<evidence type="ECO:0000256" key="1">
    <source>
        <dbReference type="ARBA" id="ARBA00022679"/>
    </source>
</evidence>
<keyword evidence="1" id="KW-0808">Transferase</keyword>
<name>A0A5J5J5G1_9MICO</name>
<dbReference type="InterPro" id="IPR011712">
    <property type="entry name" value="Sig_transdc_His_kin_sub3_dim/P"/>
</dbReference>
<keyword evidence="2 7" id="KW-0418">Kinase</keyword>
<proteinExistence type="predicted"/>
<protein>
    <submittedName>
        <fullName evidence="7">Integral membrane sensor signal transduction histidine kinase</fullName>
    </submittedName>
</protein>
<evidence type="ECO:0000259" key="5">
    <source>
        <dbReference type="Pfam" id="PF02518"/>
    </source>
</evidence>
<comment type="caution">
    <text evidence="7">The sequence shown here is derived from an EMBL/GenBank/DDBJ whole genome shotgun (WGS) entry which is preliminary data.</text>
</comment>
<reference evidence="8" key="1">
    <citation type="submission" date="2019-09" db="EMBL/GenBank/DDBJ databases">
        <title>Mumia zhuanghuii sp. nov. isolated from the intestinal contents of plateau pika (Ochotona curzoniae) in the Qinghai-Tibet plateau of China.</title>
        <authorList>
            <person name="Tian Z."/>
        </authorList>
    </citation>
    <scope>NUCLEOTIDE SEQUENCE [LARGE SCALE GENOMIC DNA]</scope>
    <source>
        <strain evidence="8">JCM 30598</strain>
    </source>
</reference>
<feature type="domain" description="Histidine kinase/HSP90-like ATPase" evidence="5">
    <location>
        <begin position="374"/>
        <end position="464"/>
    </location>
</feature>
<keyword evidence="4" id="KW-0812">Transmembrane</keyword>
<dbReference type="InterPro" id="IPR036890">
    <property type="entry name" value="HATPase_C_sf"/>
</dbReference>
<evidence type="ECO:0000256" key="4">
    <source>
        <dbReference type="SAM" id="Phobius"/>
    </source>
</evidence>
<dbReference type="GO" id="GO:0046983">
    <property type="term" value="F:protein dimerization activity"/>
    <property type="evidence" value="ECO:0007669"/>
    <property type="project" value="InterPro"/>
</dbReference>
<feature type="domain" description="Signal transduction histidine kinase subgroup 3 dimerisation and phosphoacceptor" evidence="6">
    <location>
        <begin position="267"/>
        <end position="334"/>
    </location>
</feature>
<sequence length="473" mass="49603">MTTDAHASAPTGHAVVGAGGVPWVTVAQGDAAVSPPEPLRPRRVVLRLSLALVAAVVVVAALGAIAAQLLAERQSVNDAASRADLLAEAIVQPALTDALADGDAAAVAAFDALVREQVLGQSVVRVKLWQPDGQVVYADEPQLIGRSFPLSADQRAALSAPQVRAEVSDLSSSENQFESGGRLLEVYRPVWAPDGRELLFEMYSPYAPVAERSAELWRGFAGITISSLLLLAALAAPIIWRLLRRTREDDRQRATLLQHAVDASDAERRRIAATLHDGPVQELVATTFAAESAAATAAASGDSAVADDVRAVAASVRGNIRVLRSLLVDIYPASLAAAGLPQALRDLADGARGREVVVQVELADDVRMLSDAEQRLVYRVAQECVRNAVAHAAPCRVTVRLAAEGDRVVLDVTDDGPGFAAETLQDRAPGHLGTQVLADLVREAGATLLLATQPGAGTRWRLVVSPTGAAASV</sequence>
<dbReference type="SUPFAM" id="SSF55874">
    <property type="entry name" value="ATPase domain of HSP90 chaperone/DNA topoisomerase II/histidine kinase"/>
    <property type="match status" value="1"/>
</dbReference>
<gene>
    <name evidence="7" type="ORF">F6B43_07610</name>
</gene>
<evidence type="ECO:0000313" key="8">
    <source>
        <dbReference type="Proteomes" id="UP000325827"/>
    </source>
</evidence>
<evidence type="ECO:0000256" key="3">
    <source>
        <dbReference type="ARBA" id="ARBA00023012"/>
    </source>
</evidence>
<dbReference type="InterPro" id="IPR050482">
    <property type="entry name" value="Sensor_HK_TwoCompSys"/>
</dbReference>
<dbReference type="OrthoDB" id="144293at2"/>
<dbReference type="AlphaFoldDB" id="A0A5J5J5G1"/>
<dbReference type="InterPro" id="IPR003594">
    <property type="entry name" value="HATPase_dom"/>
</dbReference>
<keyword evidence="3" id="KW-0902">Two-component regulatory system</keyword>
<accession>A0A5J5J5G1</accession>
<evidence type="ECO:0000313" key="7">
    <source>
        <dbReference type="EMBL" id="KAA9111427.1"/>
    </source>
</evidence>
<dbReference type="EMBL" id="VYSA01000001">
    <property type="protein sequence ID" value="KAA9111427.1"/>
    <property type="molecule type" value="Genomic_DNA"/>
</dbReference>
<feature type="transmembrane region" description="Helical" evidence="4">
    <location>
        <begin position="220"/>
        <end position="243"/>
    </location>
</feature>
<dbReference type="GO" id="GO:0016020">
    <property type="term" value="C:membrane"/>
    <property type="evidence" value="ECO:0007669"/>
    <property type="project" value="InterPro"/>
</dbReference>
<dbReference type="CDD" id="cd16917">
    <property type="entry name" value="HATPase_UhpB-NarQ-NarX-like"/>
    <property type="match status" value="1"/>
</dbReference>
<dbReference type="GO" id="GO:0000155">
    <property type="term" value="F:phosphorelay sensor kinase activity"/>
    <property type="evidence" value="ECO:0007669"/>
    <property type="project" value="InterPro"/>
</dbReference>
<dbReference type="Gene3D" id="3.30.565.10">
    <property type="entry name" value="Histidine kinase-like ATPase, C-terminal domain"/>
    <property type="match status" value="1"/>
</dbReference>
<keyword evidence="8" id="KW-1185">Reference proteome</keyword>
<dbReference type="PANTHER" id="PTHR24421">
    <property type="entry name" value="NITRATE/NITRITE SENSOR PROTEIN NARX-RELATED"/>
    <property type="match status" value="1"/>
</dbReference>
<dbReference type="RefSeq" id="WP_150448196.1">
    <property type="nucleotide sequence ID" value="NZ_VYSA01000001.1"/>
</dbReference>
<organism evidence="7 8">
    <name type="scientific">Microbacterium rhizomatis</name>
    <dbReference type="NCBI Taxonomy" id="1631477"/>
    <lineage>
        <taxon>Bacteria</taxon>
        <taxon>Bacillati</taxon>
        <taxon>Actinomycetota</taxon>
        <taxon>Actinomycetes</taxon>
        <taxon>Micrococcales</taxon>
        <taxon>Microbacteriaceae</taxon>
        <taxon>Microbacterium</taxon>
    </lineage>
</organism>
<keyword evidence="4" id="KW-1133">Transmembrane helix</keyword>
<keyword evidence="4" id="KW-0472">Membrane</keyword>
<dbReference type="Proteomes" id="UP000325827">
    <property type="component" value="Unassembled WGS sequence"/>
</dbReference>